<sequence length="306" mass="31968">MHRFTLRQLEIFATVVRTGQVKRAASTLHLSQAAVSQALHELADALGITLFERRGREIVPTAAARQLLELVAAPMAALEDVPAQLAPGDAAAELSGEVQVAASNTIARYVLPAALARLGRQHPGLRITVLSGNSAAVEARVAALEADVGFIEGPAQRDDVDVSAWRTDALQVIAPADYPVEGLSAATLAEHPWVVREPGSGTRAVFEQSLALAGHPVPRGGLVMDDSGAIVRAVASGAGLACVSRLAAAQASVRGGVRFVDVPELSLRRPLWCVRRAVPAHSPVVERFLRALDAALDAENGVAATA</sequence>
<dbReference type="GO" id="GO:0000976">
    <property type="term" value="F:transcription cis-regulatory region binding"/>
    <property type="evidence" value="ECO:0007669"/>
    <property type="project" value="TreeGrafter"/>
</dbReference>
<evidence type="ECO:0000256" key="4">
    <source>
        <dbReference type="ARBA" id="ARBA00023163"/>
    </source>
</evidence>
<dbReference type="Gene3D" id="3.40.190.290">
    <property type="match status" value="1"/>
</dbReference>
<dbReference type="EMBL" id="MN079159">
    <property type="protein sequence ID" value="QEA06647.1"/>
    <property type="molecule type" value="Genomic_DNA"/>
</dbReference>
<keyword evidence="4" id="KW-0804">Transcription</keyword>
<dbReference type="AlphaFoldDB" id="A0A5B8RIQ3"/>
<dbReference type="PROSITE" id="PS50931">
    <property type="entry name" value="HTH_LYSR"/>
    <property type="match status" value="1"/>
</dbReference>
<dbReference type="Gene3D" id="1.10.10.10">
    <property type="entry name" value="Winged helix-like DNA-binding domain superfamily/Winged helix DNA-binding domain"/>
    <property type="match status" value="1"/>
</dbReference>
<dbReference type="Pfam" id="PF03466">
    <property type="entry name" value="LysR_substrate"/>
    <property type="match status" value="1"/>
</dbReference>
<evidence type="ECO:0000259" key="5">
    <source>
        <dbReference type="PROSITE" id="PS50931"/>
    </source>
</evidence>
<dbReference type="InterPro" id="IPR000847">
    <property type="entry name" value="LysR_HTH_N"/>
</dbReference>
<feature type="domain" description="HTH lysR-type" evidence="5">
    <location>
        <begin position="4"/>
        <end position="61"/>
    </location>
</feature>
<evidence type="ECO:0000256" key="3">
    <source>
        <dbReference type="ARBA" id="ARBA00023125"/>
    </source>
</evidence>
<evidence type="ECO:0000313" key="6">
    <source>
        <dbReference type="EMBL" id="QEA06647.1"/>
    </source>
</evidence>
<dbReference type="PANTHER" id="PTHR30126">
    <property type="entry name" value="HTH-TYPE TRANSCRIPTIONAL REGULATOR"/>
    <property type="match status" value="1"/>
</dbReference>
<dbReference type="SUPFAM" id="SSF46785">
    <property type="entry name" value="Winged helix' DNA-binding domain"/>
    <property type="match status" value="1"/>
</dbReference>
<keyword evidence="3" id="KW-0238">DNA-binding</keyword>
<evidence type="ECO:0000256" key="1">
    <source>
        <dbReference type="ARBA" id="ARBA00009437"/>
    </source>
</evidence>
<reference evidence="6" key="1">
    <citation type="submission" date="2019-06" db="EMBL/GenBank/DDBJ databases">
        <authorList>
            <person name="Murdoch R.W."/>
            <person name="Fathepure B."/>
        </authorList>
    </citation>
    <scope>NUCLEOTIDE SEQUENCE</scope>
</reference>
<dbReference type="InterPro" id="IPR036390">
    <property type="entry name" value="WH_DNA-bd_sf"/>
</dbReference>
<proteinExistence type="inferred from homology"/>
<dbReference type="PRINTS" id="PR00039">
    <property type="entry name" value="HTHLYSR"/>
</dbReference>
<comment type="similarity">
    <text evidence="1">Belongs to the LysR transcriptional regulatory family.</text>
</comment>
<keyword evidence="2" id="KW-0805">Transcription regulation</keyword>
<dbReference type="InterPro" id="IPR005119">
    <property type="entry name" value="LysR_subst-bd"/>
</dbReference>
<organism evidence="6">
    <name type="scientific">uncultured organism</name>
    <dbReference type="NCBI Taxonomy" id="155900"/>
    <lineage>
        <taxon>unclassified sequences</taxon>
        <taxon>environmental samples</taxon>
    </lineage>
</organism>
<dbReference type="GO" id="GO:0003700">
    <property type="term" value="F:DNA-binding transcription factor activity"/>
    <property type="evidence" value="ECO:0007669"/>
    <property type="project" value="InterPro"/>
</dbReference>
<protein>
    <submittedName>
        <fullName evidence="6">HTH-type transcriptional regulator CysL</fullName>
    </submittedName>
</protein>
<dbReference type="InterPro" id="IPR036388">
    <property type="entry name" value="WH-like_DNA-bd_sf"/>
</dbReference>
<dbReference type="Pfam" id="PF00126">
    <property type="entry name" value="HTH_1"/>
    <property type="match status" value="1"/>
</dbReference>
<evidence type="ECO:0000256" key="2">
    <source>
        <dbReference type="ARBA" id="ARBA00023015"/>
    </source>
</evidence>
<name>A0A5B8RIQ3_9ZZZZ</name>
<gene>
    <name evidence="6" type="primary">cysL</name>
    <name evidence="6" type="ORF">KBTEX_02987</name>
</gene>
<dbReference type="SUPFAM" id="SSF53850">
    <property type="entry name" value="Periplasmic binding protein-like II"/>
    <property type="match status" value="1"/>
</dbReference>
<dbReference type="PANTHER" id="PTHR30126:SF94">
    <property type="entry name" value="LYSR FAMILY TRANSCRIPTIONAL REGULATOR"/>
    <property type="match status" value="1"/>
</dbReference>
<accession>A0A5B8RIQ3</accession>